<dbReference type="InterPro" id="IPR015590">
    <property type="entry name" value="Aldehyde_DH_dom"/>
</dbReference>
<dbReference type="RefSeq" id="XP_024664492.1">
    <property type="nucleotide sequence ID" value="XM_024808724.1"/>
</dbReference>
<feature type="domain" description="Aldehyde dehydrogenase" evidence="7">
    <location>
        <begin position="17"/>
        <end position="433"/>
    </location>
</feature>
<dbReference type="PANTHER" id="PTHR43570:SF16">
    <property type="entry name" value="ALDEHYDE DEHYDROGENASE TYPE III, ISOFORM Q"/>
    <property type="match status" value="1"/>
</dbReference>
<dbReference type="FunFam" id="3.40.605.10:FF:000004">
    <property type="entry name" value="Aldehyde dehydrogenase"/>
    <property type="match status" value="1"/>
</dbReference>
<dbReference type="InterPro" id="IPR016162">
    <property type="entry name" value="Ald_DH_N"/>
</dbReference>
<dbReference type="GO" id="GO:0004029">
    <property type="term" value="F:aldehyde dehydrogenase (NAD+) activity"/>
    <property type="evidence" value="ECO:0007669"/>
    <property type="project" value="TreeGrafter"/>
</dbReference>
<organism evidence="8 9">
    <name type="scientific">Wickerhamiella sorbophila</name>
    <dbReference type="NCBI Taxonomy" id="45607"/>
    <lineage>
        <taxon>Eukaryota</taxon>
        <taxon>Fungi</taxon>
        <taxon>Dikarya</taxon>
        <taxon>Ascomycota</taxon>
        <taxon>Saccharomycotina</taxon>
        <taxon>Dipodascomycetes</taxon>
        <taxon>Dipodascales</taxon>
        <taxon>Trichomonascaceae</taxon>
        <taxon>Wickerhamiella</taxon>
    </lineage>
</organism>
<gene>
    <name evidence="8" type="ORF">B9G98_02167</name>
</gene>
<keyword evidence="2 3" id="KW-0560">Oxidoreductase</keyword>
<dbReference type="InterPro" id="IPR029510">
    <property type="entry name" value="Ald_DH_CS_GLU"/>
</dbReference>
<evidence type="ECO:0000256" key="2">
    <source>
        <dbReference type="ARBA" id="ARBA00023002"/>
    </source>
</evidence>
<dbReference type="Gene3D" id="3.40.309.10">
    <property type="entry name" value="Aldehyde Dehydrogenase, Chain A, domain 2"/>
    <property type="match status" value="1"/>
</dbReference>
<dbReference type="STRING" id="45607.A0A2T0FHW2"/>
<feature type="active site" evidence="4">
    <location>
        <position position="248"/>
    </location>
</feature>
<proteinExistence type="inferred from homology"/>
<name>A0A2T0FHW2_9ASCO</name>
<dbReference type="OrthoDB" id="440325at2759"/>
<evidence type="ECO:0000256" key="3">
    <source>
        <dbReference type="PIRNR" id="PIRNR036492"/>
    </source>
</evidence>
<dbReference type="Gene3D" id="3.40.605.10">
    <property type="entry name" value="Aldehyde Dehydrogenase, Chain A, domain 1"/>
    <property type="match status" value="1"/>
</dbReference>
<accession>A0A2T0FHW2</accession>
<dbReference type="PROSITE" id="PS00070">
    <property type="entry name" value="ALDEHYDE_DEHYDR_CYS"/>
    <property type="match status" value="1"/>
</dbReference>
<evidence type="ECO:0000313" key="8">
    <source>
        <dbReference type="EMBL" id="PRT54547.1"/>
    </source>
</evidence>
<evidence type="ECO:0000256" key="4">
    <source>
        <dbReference type="PIRSR" id="PIRSR036492-1"/>
    </source>
</evidence>
<keyword evidence="9" id="KW-1185">Reference proteome</keyword>
<comment type="caution">
    <text evidence="8">The sequence shown here is derived from an EMBL/GenBank/DDBJ whole genome shotgun (WGS) entry which is preliminary data.</text>
</comment>
<evidence type="ECO:0000256" key="1">
    <source>
        <dbReference type="ARBA" id="ARBA00009986"/>
    </source>
</evidence>
<dbReference type="InterPro" id="IPR016163">
    <property type="entry name" value="Ald_DH_C"/>
</dbReference>
<dbReference type="GeneID" id="36515915"/>
<dbReference type="AlphaFoldDB" id="A0A2T0FHW2"/>
<dbReference type="InterPro" id="IPR016161">
    <property type="entry name" value="Ald_DH/histidinol_DH"/>
</dbReference>
<dbReference type="GO" id="GO:0005737">
    <property type="term" value="C:cytoplasm"/>
    <property type="evidence" value="ECO:0007669"/>
    <property type="project" value="TreeGrafter"/>
</dbReference>
<dbReference type="InterPro" id="IPR012394">
    <property type="entry name" value="Aldehyde_DH_NAD(P)"/>
</dbReference>
<comment type="similarity">
    <text evidence="1 3 6">Belongs to the aldehyde dehydrogenase family.</text>
</comment>
<evidence type="ECO:0000256" key="5">
    <source>
        <dbReference type="PROSITE-ProRule" id="PRU10007"/>
    </source>
</evidence>
<dbReference type="GO" id="GO:0006081">
    <property type="term" value="P:aldehyde metabolic process"/>
    <property type="evidence" value="ECO:0007669"/>
    <property type="project" value="InterPro"/>
</dbReference>
<reference evidence="8 9" key="1">
    <citation type="submission" date="2017-04" db="EMBL/GenBank/DDBJ databases">
        <title>Genome sequencing of [Candida] sorbophila.</title>
        <authorList>
            <person name="Ahn J.O."/>
        </authorList>
    </citation>
    <scope>NUCLEOTIDE SEQUENCE [LARGE SCALE GENOMIC DNA]</scope>
    <source>
        <strain evidence="8 9">DS02</strain>
    </source>
</reference>
<feature type="active site" evidence="4 5">
    <location>
        <position position="214"/>
    </location>
</feature>
<dbReference type="InterPro" id="IPR016160">
    <property type="entry name" value="Ald_DH_CS_CYS"/>
</dbReference>
<evidence type="ECO:0000313" key="9">
    <source>
        <dbReference type="Proteomes" id="UP000238350"/>
    </source>
</evidence>
<dbReference type="Proteomes" id="UP000238350">
    <property type="component" value="Unassembled WGS sequence"/>
</dbReference>
<evidence type="ECO:0000256" key="6">
    <source>
        <dbReference type="RuleBase" id="RU003345"/>
    </source>
</evidence>
<protein>
    <recommendedName>
        <fullName evidence="3">Aldehyde dehydrogenase</fullName>
    </recommendedName>
</protein>
<sequence length="487" mass="53865">MYTPLEEIQHKHQRVVDSFHKGKAQSLDYRKDQLRNLYFAIKDNQGKLKEALFKDLHRPPHETDVLELFLVYSEINAALSHLSKWSSDTKLSGDKRLLLSGPVLRKSPYGAVLIVSPWNYPYLLSLAPICSAIAAGNTVVFKPTEIAEHSTKALCEVLEATLDPDTFQVVQGGPEQATALLELKWDKIFFTGSTPVGRIVAQAAAKHLTPVTLELGGKSPVIVTKTANLPLAAKRIAWGKFTNAGQTCIAPDYLVLEKPIAEKFLVEFSNAIKALYGADLTKDSPDYAHIVSARLWERQQRLVSETKGTISLQHGTPDAESLFFPPTIVTGVSSDDVLMGDELFGPILPVMTIDNMKEAPKLIQKHDYPLALYLFSTDSTEQENLLRNTRSGAAIVNDTLIQGGSSAVPFGGVGTSGTGRYHGKFGFDEFTHERPILYQSELAEMAMSLRYPPLTESKMKKLRFVSLPREWFSRTGPVRGLAGRLWG</sequence>
<dbReference type="SUPFAM" id="SSF53720">
    <property type="entry name" value="ALDH-like"/>
    <property type="match status" value="1"/>
</dbReference>
<dbReference type="PIRSF" id="PIRSF036492">
    <property type="entry name" value="ALDH"/>
    <property type="match status" value="1"/>
</dbReference>
<dbReference type="EMBL" id="NDIQ01000021">
    <property type="protein sequence ID" value="PRT54547.1"/>
    <property type="molecule type" value="Genomic_DNA"/>
</dbReference>
<dbReference type="Pfam" id="PF00171">
    <property type="entry name" value="Aldedh"/>
    <property type="match status" value="1"/>
</dbReference>
<dbReference type="PROSITE" id="PS00687">
    <property type="entry name" value="ALDEHYDE_DEHYDR_GLU"/>
    <property type="match status" value="1"/>
</dbReference>
<dbReference type="PANTHER" id="PTHR43570">
    <property type="entry name" value="ALDEHYDE DEHYDROGENASE"/>
    <property type="match status" value="1"/>
</dbReference>
<evidence type="ECO:0000259" key="7">
    <source>
        <dbReference type="Pfam" id="PF00171"/>
    </source>
</evidence>